<protein>
    <submittedName>
        <fullName evidence="7">CheR family methyltransferase</fullName>
    </submittedName>
</protein>
<dbReference type="InterPro" id="IPR000780">
    <property type="entry name" value="CheR_MeTrfase"/>
</dbReference>
<accession>A0ABV7K760</accession>
<dbReference type="SUPFAM" id="SSF53335">
    <property type="entry name" value="S-adenosyl-L-methionine-dependent methyltransferases"/>
    <property type="match status" value="1"/>
</dbReference>
<evidence type="ECO:0000313" key="7">
    <source>
        <dbReference type="EMBL" id="MFC3204839.1"/>
    </source>
</evidence>
<sequence>MSAARFGDLLDRALGLDPKSIGLSAIERAVETRIKACNLKNDDDYWELLRHSRDEVQELIEAVIVPETWFFRDPPAYAAMVGFFLKRVMKGNPSRQQRLLSLPCSTGEEPYTMGMALLDAGVPASRFRVDAIDVSARSLMRARRGIYGRNSFRSKDVAFRERHFQSTEAGYRVNDTVREPVHFRQGNIVDPSLLLGAEPYDIIFCRNLLIYFDTRTQNRTLSLLRGLLAPDGMLFVGHAEAGLMAANGFASAKLPMAFAFLKALAQPVESKAEPATPRSPSSVKPARDRALPAKPSTPVVTSQIAQPAKPGPGLEELRRIADGGRLGEAAQGCEVHIREFGPSPDVFLLMGLIRDAAGDPTGAINYYRKVLYLEPTSSEALHHLALLLKKQGDHLGARLLEERLQRREKRRSR</sequence>
<feature type="repeat" description="TPR" evidence="4">
    <location>
        <begin position="344"/>
        <end position="377"/>
    </location>
</feature>
<proteinExistence type="predicted"/>
<name>A0ABV7K760_9HYPH</name>
<evidence type="ECO:0000256" key="2">
    <source>
        <dbReference type="ARBA" id="ARBA00022679"/>
    </source>
</evidence>
<dbReference type="Gene3D" id="3.40.50.150">
    <property type="entry name" value="Vaccinia Virus protein VP39"/>
    <property type="match status" value="1"/>
</dbReference>
<keyword evidence="3" id="KW-0949">S-adenosyl-L-methionine</keyword>
<keyword evidence="1 7" id="KW-0489">Methyltransferase</keyword>
<dbReference type="InterPro" id="IPR019734">
    <property type="entry name" value="TPR_rpt"/>
</dbReference>
<dbReference type="PRINTS" id="PR00996">
    <property type="entry name" value="CHERMTFRASE"/>
</dbReference>
<evidence type="ECO:0000256" key="3">
    <source>
        <dbReference type="ARBA" id="ARBA00022691"/>
    </source>
</evidence>
<dbReference type="GO" id="GO:0032259">
    <property type="term" value="P:methylation"/>
    <property type="evidence" value="ECO:0007669"/>
    <property type="project" value="UniProtKB-KW"/>
</dbReference>
<dbReference type="Gene3D" id="1.25.40.10">
    <property type="entry name" value="Tetratricopeptide repeat domain"/>
    <property type="match status" value="1"/>
</dbReference>
<reference evidence="8" key="1">
    <citation type="journal article" date="2019" name="Int. J. Syst. Evol. Microbiol.">
        <title>The Global Catalogue of Microorganisms (GCM) 10K type strain sequencing project: providing services to taxonomists for standard genome sequencing and annotation.</title>
        <authorList>
            <consortium name="The Broad Institute Genomics Platform"/>
            <consortium name="The Broad Institute Genome Sequencing Center for Infectious Disease"/>
            <person name="Wu L."/>
            <person name="Ma J."/>
        </authorList>
    </citation>
    <scope>NUCLEOTIDE SEQUENCE [LARGE SCALE GENOMIC DNA]</scope>
    <source>
        <strain evidence="8">KCTC 52165</strain>
    </source>
</reference>
<organism evidence="7 8">
    <name type="scientific">Aquamicrobium soli</name>
    <dbReference type="NCBI Taxonomy" id="1811518"/>
    <lineage>
        <taxon>Bacteria</taxon>
        <taxon>Pseudomonadati</taxon>
        <taxon>Pseudomonadota</taxon>
        <taxon>Alphaproteobacteria</taxon>
        <taxon>Hyphomicrobiales</taxon>
        <taxon>Phyllobacteriaceae</taxon>
        <taxon>Aquamicrobium</taxon>
    </lineage>
</organism>
<evidence type="ECO:0000313" key="8">
    <source>
        <dbReference type="Proteomes" id="UP001595583"/>
    </source>
</evidence>
<dbReference type="RefSeq" id="WP_378217688.1">
    <property type="nucleotide sequence ID" value="NZ_JBHRTK010000001.1"/>
</dbReference>
<keyword evidence="4" id="KW-0802">TPR repeat</keyword>
<evidence type="ECO:0000259" key="6">
    <source>
        <dbReference type="PROSITE" id="PS50123"/>
    </source>
</evidence>
<comment type="caution">
    <text evidence="7">The sequence shown here is derived from an EMBL/GenBank/DDBJ whole genome shotgun (WGS) entry which is preliminary data.</text>
</comment>
<feature type="domain" description="CheR-type methyltransferase" evidence="6">
    <location>
        <begin position="1"/>
        <end position="241"/>
    </location>
</feature>
<dbReference type="PANTHER" id="PTHR24422">
    <property type="entry name" value="CHEMOTAXIS PROTEIN METHYLTRANSFERASE"/>
    <property type="match status" value="1"/>
</dbReference>
<dbReference type="GO" id="GO:0008168">
    <property type="term" value="F:methyltransferase activity"/>
    <property type="evidence" value="ECO:0007669"/>
    <property type="project" value="UniProtKB-KW"/>
</dbReference>
<evidence type="ECO:0000256" key="4">
    <source>
        <dbReference type="PROSITE-ProRule" id="PRU00339"/>
    </source>
</evidence>
<dbReference type="InterPro" id="IPR022642">
    <property type="entry name" value="CheR_C"/>
</dbReference>
<feature type="region of interest" description="Disordered" evidence="5">
    <location>
        <begin position="269"/>
        <end position="314"/>
    </location>
</feature>
<dbReference type="InterPro" id="IPR011990">
    <property type="entry name" value="TPR-like_helical_dom_sf"/>
</dbReference>
<dbReference type="PROSITE" id="PS50005">
    <property type="entry name" value="TPR"/>
    <property type="match status" value="1"/>
</dbReference>
<dbReference type="SMART" id="SM00138">
    <property type="entry name" value="MeTrc"/>
    <property type="match status" value="1"/>
</dbReference>
<evidence type="ECO:0000256" key="1">
    <source>
        <dbReference type="ARBA" id="ARBA00022603"/>
    </source>
</evidence>
<dbReference type="Pfam" id="PF01739">
    <property type="entry name" value="CheR"/>
    <property type="match status" value="1"/>
</dbReference>
<evidence type="ECO:0000256" key="5">
    <source>
        <dbReference type="SAM" id="MobiDB-lite"/>
    </source>
</evidence>
<dbReference type="PANTHER" id="PTHR24422:SF19">
    <property type="entry name" value="CHEMOTAXIS PROTEIN METHYLTRANSFERASE"/>
    <property type="match status" value="1"/>
</dbReference>
<dbReference type="SUPFAM" id="SSF48452">
    <property type="entry name" value="TPR-like"/>
    <property type="match status" value="1"/>
</dbReference>
<keyword evidence="8" id="KW-1185">Reference proteome</keyword>
<dbReference type="EMBL" id="JBHRTK010000001">
    <property type="protein sequence ID" value="MFC3204839.1"/>
    <property type="molecule type" value="Genomic_DNA"/>
</dbReference>
<dbReference type="InterPro" id="IPR029063">
    <property type="entry name" value="SAM-dependent_MTases_sf"/>
</dbReference>
<gene>
    <name evidence="7" type="ORF">ACFOHJ_01295</name>
</gene>
<dbReference type="PROSITE" id="PS50123">
    <property type="entry name" value="CHER"/>
    <property type="match status" value="1"/>
</dbReference>
<dbReference type="InterPro" id="IPR050903">
    <property type="entry name" value="Bact_Chemotaxis_MeTrfase"/>
</dbReference>
<dbReference type="Proteomes" id="UP001595583">
    <property type="component" value="Unassembled WGS sequence"/>
</dbReference>
<keyword evidence="2" id="KW-0808">Transferase</keyword>